<evidence type="ECO:0000313" key="2">
    <source>
        <dbReference type="Proteomes" id="UP000002640"/>
    </source>
</evidence>
<dbReference type="AlphaFoldDB" id="G5A0N9"/>
<dbReference type="EMBL" id="JH159158">
    <property type="protein sequence ID" value="EGZ10575.1"/>
    <property type="molecule type" value="Genomic_DNA"/>
</dbReference>
<name>G5A0N9_PHYSP</name>
<evidence type="ECO:0000313" key="1">
    <source>
        <dbReference type="EMBL" id="EGZ10575.1"/>
    </source>
</evidence>
<organism evidence="1 2">
    <name type="scientific">Phytophthora sojae (strain P6497)</name>
    <name type="common">Soybean stem and root rot agent</name>
    <name type="synonym">Phytophthora megasperma f. sp. glycines</name>
    <dbReference type="NCBI Taxonomy" id="1094619"/>
    <lineage>
        <taxon>Eukaryota</taxon>
        <taxon>Sar</taxon>
        <taxon>Stramenopiles</taxon>
        <taxon>Oomycota</taxon>
        <taxon>Peronosporomycetes</taxon>
        <taxon>Peronosporales</taxon>
        <taxon>Peronosporaceae</taxon>
        <taxon>Phytophthora</taxon>
    </lineage>
</organism>
<dbReference type="GeneID" id="20642414"/>
<accession>G5A0N9</accession>
<protein>
    <submittedName>
        <fullName evidence="1">Uncharacterized protein</fullName>
    </submittedName>
</protein>
<proteinExistence type="predicted"/>
<keyword evidence="2" id="KW-1185">Reference proteome</keyword>
<dbReference type="Proteomes" id="UP000002640">
    <property type="component" value="Unassembled WGS sequence"/>
</dbReference>
<dbReference type="KEGG" id="psoj:PHYSODRAFT_304411"/>
<sequence length="284" mass="29933">MPPLWRAHLVGFHCVHAQARLVPRSSLWIAMLSTALFELPAEAQACPGTLAFFLPKLTRTPLDTTSHPPPTHHEARCTEFRCGCGAFASGCASCRCDSWPGAEGVLRPGLQSTATLVGFDVESSCSDYPLDTCTIGDGYRKLAACTDSYIDFADSVFSESPYLLLRLYDEDTTCGTVSSVVAVLVDDKCYAIPESSRAVKGSVNSDGSATFAMYLDTTCTTLHPEASGTTSSDQINTYLGGVKLYTGGKSTTTTTTTTGASGASALLAPFFVQSAAVVAVMVAD</sequence>
<reference evidence="1 2" key="1">
    <citation type="journal article" date="2006" name="Science">
        <title>Phytophthora genome sequences uncover evolutionary origins and mechanisms of pathogenesis.</title>
        <authorList>
            <person name="Tyler B.M."/>
            <person name="Tripathy S."/>
            <person name="Zhang X."/>
            <person name="Dehal P."/>
            <person name="Jiang R.H."/>
            <person name="Aerts A."/>
            <person name="Arredondo F.D."/>
            <person name="Baxter L."/>
            <person name="Bensasson D."/>
            <person name="Beynon J.L."/>
            <person name="Chapman J."/>
            <person name="Damasceno C.M."/>
            <person name="Dorrance A.E."/>
            <person name="Dou D."/>
            <person name="Dickerman A.W."/>
            <person name="Dubchak I.L."/>
            <person name="Garbelotto M."/>
            <person name="Gijzen M."/>
            <person name="Gordon S.G."/>
            <person name="Govers F."/>
            <person name="Grunwald N.J."/>
            <person name="Huang W."/>
            <person name="Ivors K.L."/>
            <person name="Jones R.W."/>
            <person name="Kamoun S."/>
            <person name="Krampis K."/>
            <person name="Lamour K.H."/>
            <person name="Lee M.K."/>
            <person name="McDonald W.H."/>
            <person name="Medina M."/>
            <person name="Meijer H.J."/>
            <person name="Nordberg E.K."/>
            <person name="Maclean D.J."/>
            <person name="Ospina-Giraldo M.D."/>
            <person name="Morris P.F."/>
            <person name="Phuntumart V."/>
            <person name="Putnam N.H."/>
            <person name="Rash S."/>
            <person name="Rose J.K."/>
            <person name="Sakihama Y."/>
            <person name="Salamov A.A."/>
            <person name="Savidor A."/>
            <person name="Scheuring C.F."/>
            <person name="Smith B.M."/>
            <person name="Sobral B.W."/>
            <person name="Terry A."/>
            <person name="Torto-Alalibo T.A."/>
            <person name="Win J."/>
            <person name="Xu Z."/>
            <person name="Zhang H."/>
            <person name="Grigoriev I.V."/>
            <person name="Rokhsar D.S."/>
            <person name="Boore J.L."/>
        </authorList>
    </citation>
    <scope>NUCLEOTIDE SEQUENCE [LARGE SCALE GENOMIC DNA]</scope>
    <source>
        <strain evidence="1 2">P6497</strain>
    </source>
</reference>
<dbReference type="RefSeq" id="XP_009533320.1">
    <property type="nucleotide sequence ID" value="XM_009535025.1"/>
</dbReference>
<gene>
    <name evidence="1" type="ORF">PHYSODRAFT_304411</name>
</gene>
<dbReference type="InParanoid" id="G5A0N9"/>